<comment type="similarity">
    <text evidence="2">Belongs to the SKP1 family.</text>
</comment>
<feature type="region of interest" description="Disordered" evidence="4">
    <location>
        <begin position="131"/>
        <end position="157"/>
    </location>
</feature>
<accession>A0AAW1MQ09</accession>
<comment type="caution">
    <text evidence="6">The sequence shown here is derived from an EMBL/GenBank/DDBJ whole genome shotgun (WGS) entry which is preliminary data.</text>
</comment>
<sequence length="171" mass="18892">MAKVILGNHKPNKFRKQKRKLPNASRILSVYKPLFPQFTISQNPQIQPKRTLNLSISTIATETTESSKKILLKSFDDEDFKVDKIIALESKTIKHMIEDDCTDNVIPLPNVTGKILAKVIEYCKKHVESSEKKKDSSDTTTAGFGGGVGGGGGGIVDDELKSWDAEFVNVD</sequence>
<dbReference type="AlphaFoldDB" id="A0AAW1MQ09"/>
<dbReference type="SUPFAM" id="SSF54695">
    <property type="entry name" value="POZ domain"/>
    <property type="match status" value="1"/>
</dbReference>
<evidence type="ECO:0000313" key="6">
    <source>
        <dbReference type="EMBL" id="KAK9749650.1"/>
    </source>
</evidence>
<feature type="compositionally biased region" description="Gly residues" evidence="4">
    <location>
        <begin position="143"/>
        <end position="155"/>
    </location>
</feature>
<dbReference type="InterPro" id="IPR011333">
    <property type="entry name" value="SKP1/BTB/POZ_sf"/>
</dbReference>
<organism evidence="6 7">
    <name type="scientific">Saponaria officinalis</name>
    <name type="common">Common soapwort</name>
    <name type="synonym">Lychnis saponaria</name>
    <dbReference type="NCBI Taxonomy" id="3572"/>
    <lineage>
        <taxon>Eukaryota</taxon>
        <taxon>Viridiplantae</taxon>
        <taxon>Streptophyta</taxon>
        <taxon>Embryophyta</taxon>
        <taxon>Tracheophyta</taxon>
        <taxon>Spermatophyta</taxon>
        <taxon>Magnoliopsida</taxon>
        <taxon>eudicotyledons</taxon>
        <taxon>Gunneridae</taxon>
        <taxon>Pentapetalae</taxon>
        <taxon>Caryophyllales</taxon>
        <taxon>Caryophyllaceae</taxon>
        <taxon>Caryophylleae</taxon>
        <taxon>Saponaria</taxon>
    </lineage>
</organism>
<dbReference type="EMBL" id="JBDFQZ010000002">
    <property type="protein sequence ID" value="KAK9749650.1"/>
    <property type="molecule type" value="Genomic_DNA"/>
</dbReference>
<keyword evidence="3" id="KW-0833">Ubl conjugation pathway</keyword>
<evidence type="ECO:0000256" key="4">
    <source>
        <dbReference type="SAM" id="MobiDB-lite"/>
    </source>
</evidence>
<evidence type="ECO:0000256" key="3">
    <source>
        <dbReference type="ARBA" id="ARBA00022786"/>
    </source>
</evidence>
<comment type="pathway">
    <text evidence="1">Protein modification; protein ubiquitination.</text>
</comment>
<evidence type="ECO:0000256" key="1">
    <source>
        <dbReference type="ARBA" id="ARBA00004906"/>
    </source>
</evidence>
<evidence type="ECO:0000259" key="5">
    <source>
        <dbReference type="Pfam" id="PF03931"/>
    </source>
</evidence>
<reference evidence="6" key="1">
    <citation type="submission" date="2024-03" db="EMBL/GenBank/DDBJ databases">
        <title>WGS assembly of Saponaria officinalis var. Norfolk2.</title>
        <authorList>
            <person name="Jenkins J."/>
            <person name="Shu S."/>
            <person name="Grimwood J."/>
            <person name="Barry K."/>
            <person name="Goodstein D."/>
            <person name="Schmutz J."/>
            <person name="Leebens-Mack J."/>
            <person name="Osbourn A."/>
        </authorList>
    </citation>
    <scope>NUCLEOTIDE SEQUENCE [LARGE SCALE GENOMIC DNA]</scope>
    <source>
        <strain evidence="6">JIC</strain>
    </source>
</reference>
<dbReference type="Gene3D" id="3.30.710.10">
    <property type="entry name" value="Potassium Channel Kv1.1, Chain A"/>
    <property type="match status" value="1"/>
</dbReference>
<dbReference type="SMART" id="SM00512">
    <property type="entry name" value="Skp1"/>
    <property type="match status" value="1"/>
</dbReference>
<dbReference type="InterPro" id="IPR016073">
    <property type="entry name" value="Skp1_comp_POZ"/>
</dbReference>
<dbReference type="Pfam" id="PF03931">
    <property type="entry name" value="Skp1_POZ"/>
    <property type="match status" value="1"/>
</dbReference>
<dbReference type="GO" id="GO:0009867">
    <property type="term" value="P:jasmonic acid mediated signaling pathway"/>
    <property type="evidence" value="ECO:0007669"/>
    <property type="project" value="UniProtKB-ARBA"/>
</dbReference>
<dbReference type="PANTHER" id="PTHR11165">
    <property type="entry name" value="SKP1"/>
    <property type="match status" value="1"/>
</dbReference>
<dbReference type="Proteomes" id="UP001443914">
    <property type="component" value="Unassembled WGS sequence"/>
</dbReference>
<feature type="domain" description="SKP1 component POZ" evidence="5">
    <location>
        <begin position="68"/>
        <end position="127"/>
    </location>
</feature>
<evidence type="ECO:0000256" key="2">
    <source>
        <dbReference type="ARBA" id="ARBA00009993"/>
    </source>
</evidence>
<evidence type="ECO:0000313" key="7">
    <source>
        <dbReference type="Proteomes" id="UP001443914"/>
    </source>
</evidence>
<dbReference type="InterPro" id="IPR001232">
    <property type="entry name" value="SKP1-like"/>
</dbReference>
<name>A0AAW1MQ09_SAPOF</name>
<dbReference type="InterPro" id="IPR016897">
    <property type="entry name" value="SKP1"/>
</dbReference>
<proteinExistence type="inferred from homology"/>
<gene>
    <name evidence="6" type="ORF">RND81_02G141100</name>
</gene>
<dbReference type="GO" id="GO:0006511">
    <property type="term" value="P:ubiquitin-dependent protein catabolic process"/>
    <property type="evidence" value="ECO:0007669"/>
    <property type="project" value="InterPro"/>
</dbReference>
<keyword evidence="7" id="KW-1185">Reference proteome</keyword>
<protein>
    <recommendedName>
        <fullName evidence="5">SKP1 component POZ domain-containing protein</fullName>
    </recommendedName>
</protein>